<dbReference type="GO" id="GO:0071949">
    <property type="term" value="F:FAD binding"/>
    <property type="evidence" value="ECO:0007669"/>
    <property type="project" value="InterPro"/>
</dbReference>
<keyword evidence="1" id="KW-0274">FAD</keyword>
<protein>
    <submittedName>
        <fullName evidence="3">FAD-binding oxidoreductase</fullName>
    </submittedName>
</protein>
<dbReference type="AlphaFoldDB" id="A0A975U384"/>
<dbReference type="PANTHER" id="PTHR11748:SF119">
    <property type="entry name" value="D-2-HYDROXYGLUTARATE DEHYDROGENASE"/>
    <property type="match status" value="1"/>
</dbReference>
<dbReference type="EMBL" id="CP076448">
    <property type="protein sequence ID" value="QXM25152.1"/>
    <property type="molecule type" value="Genomic_DNA"/>
</dbReference>
<dbReference type="Pfam" id="PF01565">
    <property type="entry name" value="FAD_binding_4"/>
    <property type="match status" value="1"/>
</dbReference>
<feature type="domain" description="FAD-binding PCMH-type" evidence="2">
    <location>
        <begin position="42"/>
        <end position="215"/>
    </location>
</feature>
<dbReference type="PANTHER" id="PTHR11748">
    <property type="entry name" value="D-LACTATE DEHYDROGENASE"/>
    <property type="match status" value="1"/>
</dbReference>
<dbReference type="InterPro" id="IPR016166">
    <property type="entry name" value="FAD-bd_PCMH"/>
</dbReference>
<reference evidence="3" key="1">
    <citation type="submission" date="2021-06" db="EMBL/GenBank/DDBJ databases">
        <title>Elioraea tepida, sp. nov., a moderately thermophilic aerobic anoxygenic phototrophic bacterium isolated from an alkaline siliceous hot spring mat community in Yellowstone National Park, WY, USA.</title>
        <authorList>
            <person name="Saini M.K."/>
            <person name="Yoshida S."/>
            <person name="Sebastian A."/>
            <person name="Hirose S."/>
            <person name="Hara E."/>
            <person name="Tamaki H."/>
            <person name="Soulier N.T."/>
            <person name="Albert I."/>
            <person name="Hanada S."/>
            <person name="Bryant D.A."/>
            <person name="Tank M."/>
        </authorList>
    </citation>
    <scope>NUCLEOTIDE SEQUENCE</scope>
    <source>
        <strain evidence="3">MS-P2</strain>
    </source>
</reference>
<evidence type="ECO:0000313" key="4">
    <source>
        <dbReference type="Proteomes" id="UP000694001"/>
    </source>
</evidence>
<dbReference type="InterPro" id="IPR006094">
    <property type="entry name" value="Oxid_FAD_bind_N"/>
</dbReference>
<gene>
    <name evidence="3" type="ORF">KO353_02550</name>
</gene>
<dbReference type="KEGG" id="elio:KO353_02550"/>
<dbReference type="Proteomes" id="UP000694001">
    <property type="component" value="Chromosome"/>
</dbReference>
<evidence type="ECO:0000259" key="2">
    <source>
        <dbReference type="PROSITE" id="PS51387"/>
    </source>
</evidence>
<name>A0A975U384_9PROT</name>
<sequence>MSGIEALLSELQDIPAETDRALVRQKSRDFFWYSPVLKRQLDKLTAEAVVSPRSEDELARVLAACVRHRTPVTPRGAGTGNYGQAMPLCGGIVLDLSGLDRVLWAKPGVVRAQCGAKLGEIDAVTRASVGGELRFHPSTRRTATIGGFIAGGSSGIGSCTWGILREPGNILGLRLMTMEESPRVLELRGPDIQKANHAYGTNGIITEVEMPLAPAWTWVDLIAGFPTLEAAARFADGFTRQDGIVKKLVSVIDAPVPQRYFKAFEGVIPDGVAVVLLMVAEPFLDLVPGLLAAYGGTELYRRETEAADVPLYEYSWNHTTLQALKTDRSITYLQTLFPPPSHLAKVAEMAERFGDEVPMHLEFVKFGGEVCCFGLQLVRFTTEARLAEIIAAHEAAGCPIFNPHAFTLEEGGMKKVDTLQLAFKREADPHGLLNPGKMLAWENPDWTPRDGVHLFEAAG</sequence>
<accession>A0A975U384</accession>
<organism evidence="3 4">
    <name type="scientific">Elioraea tepida</name>
    <dbReference type="NCBI Taxonomy" id="2843330"/>
    <lineage>
        <taxon>Bacteria</taxon>
        <taxon>Pseudomonadati</taxon>
        <taxon>Pseudomonadota</taxon>
        <taxon>Alphaproteobacteria</taxon>
        <taxon>Acetobacterales</taxon>
        <taxon>Elioraeaceae</taxon>
        <taxon>Elioraea</taxon>
    </lineage>
</organism>
<dbReference type="GO" id="GO:0008720">
    <property type="term" value="F:D-lactate dehydrogenase (NAD+) activity"/>
    <property type="evidence" value="ECO:0007669"/>
    <property type="project" value="TreeGrafter"/>
</dbReference>
<dbReference type="PROSITE" id="PS51387">
    <property type="entry name" value="FAD_PCMH"/>
    <property type="match status" value="1"/>
</dbReference>
<keyword evidence="1" id="KW-0285">Flavoprotein</keyword>
<evidence type="ECO:0000313" key="3">
    <source>
        <dbReference type="EMBL" id="QXM25152.1"/>
    </source>
</evidence>
<evidence type="ECO:0000256" key="1">
    <source>
        <dbReference type="ARBA" id="ARBA00022827"/>
    </source>
</evidence>
<keyword evidence="4" id="KW-1185">Reference proteome</keyword>
<dbReference type="GO" id="GO:1903457">
    <property type="term" value="P:lactate catabolic process"/>
    <property type="evidence" value="ECO:0007669"/>
    <property type="project" value="TreeGrafter"/>
</dbReference>
<dbReference type="GO" id="GO:0004458">
    <property type="term" value="F:D-lactate dehydrogenase (cytochrome) activity"/>
    <property type="evidence" value="ECO:0007669"/>
    <property type="project" value="TreeGrafter"/>
</dbReference>
<proteinExistence type="predicted"/>
<dbReference type="RefSeq" id="WP_218286208.1">
    <property type="nucleotide sequence ID" value="NZ_CP076448.1"/>
</dbReference>